<protein>
    <recommendedName>
        <fullName evidence="3">Beta-galactosidase trimerisation domain-containing protein</fullName>
    </recommendedName>
</protein>
<dbReference type="CDD" id="cd03143">
    <property type="entry name" value="A4_beta-galactosidase_middle_domain"/>
    <property type="match status" value="1"/>
</dbReference>
<evidence type="ECO:0000313" key="1">
    <source>
        <dbReference type="EMBL" id="MBH0113853.1"/>
    </source>
</evidence>
<gene>
    <name evidence="1" type="ORF">I5E68_12945</name>
</gene>
<dbReference type="EMBL" id="JADZGI010000001">
    <property type="protein sequence ID" value="MBH0113853.1"/>
    <property type="molecule type" value="Genomic_DNA"/>
</dbReference>
<dbReference type="InterPro" id="IPR029062">
    <property type="entry name" value="Class_I_gatase-like"/>
</dbReference>
<dbReference type="Gene3D" id="3.40.50.880">
    <property type="match status" value="1"/>
</dbReference>
<dbReference type="InterPro" id="IPR006311">
    <property type="entry name" value="TAT_signal"/>
</dbReference>
<proteinExistence type="predicted"/>
<sequence length="721" mass="80062">MTSDWTIGRRHFLMAAGAGAFGGAPNVARAASRLLAGTAASPPEGWWDHPYRIVQTNLREIDVLEDPDEIARAVRAFGANVLVTNIGGIVAFYPTELDLQYTNPYLRNDFAGEMIEAARSHGLKVVGRFDLSKAMKPAFDAHPDWFMRNRDGSPRVYEGTYQACPNGGWAHDYGFRILAEGVPRYRTDAYFFNMTGYPETDYANVRHGICTCDNCRSAFRRQTGLELPEKDGFEDPNWIAYLRFQDRTSEALLTKVNRYIADIHDVPIMHYWNFDEVGRGEAQRRVYRPAPEWPHQAGEQTREALARNPGKPFSATSAAHIDYPWRQVTETAACHELRMAQQLGLGLAPDLYLMGTLAGQDDQSWLPPMSALYAFHKEHEAQYADLEPASRIALYSSRKAARLGGGTASARYRGDAFRGAYMALVDSRLPFHMINDARLEDGTTKPDGAFDAIVMPHVELISDREAAALDSYVAAGGLLLVTGRTGGCDELGKQRSSIAFASFPASAYDASLDAHGWSADLDDAALRFAQGRMMLDERYFPPTLRHDAQVLMGLAPDQRFGPPEFSYAVPGDAPRKDPVVLSRRHGKGTVVQIPWMPDWLYHRHGLEAHRALIEAIVRRHTPPAPFLLQGAGAVELFAMRKIDGSADLLHIVNYSGQHGGRYDAPSAISGLRLGVLRSHRASPSVQCLKARRDAARTTAQDERYDWFTLPPIGAFEALVVR</sequence>
<dbReference type="SUPFAM" id="SSF52317">
    <property type="entry name" value="Class I glutamine amidotransferase-like"/>
    <property type="match status" value="1"/>
</dbReference>
<accession>A0A931HEB0</accession>
<keyword evidence="2" id="KW-1185">Reference proteome</keyword>
<dbReference type="InterPro" id="IPR028212">
    <property type="entry name" value="GHL6"/>
</dbReference>
<evidence type="ECO:0008006" key="3">
    <source>
        <dbReference type="Google" id="ProtNLM"/>
    </source>
</evidence>
<organism evidence="1 2">
    <name type="scientific">Novosphingobium aureum</name>
    <dbReference type="NCBI Taxonomy" id="2792964"/>
    <lineage>
        <taxon>Bacteria</taxon>
        <taxon>Pseudomonadati</taxon>
        <taxon>Pseudomonadota</taxon>
        <taxon>Alphaproteobacteria</taxon>
        <taxon>Sphingomonadales</taxon>
        <taxon>Sphingomonadaceae</taxon>
        <taxon>Novosphingobium</taxon>
    </lineage>
</organism>
<evidence type="ECO:0000313" key="2">
    <source>
        <dbReference type="Proteomes" id="UP000617634"/>
    </source>
</evidence>
<dbReference type="Proteomes" id="UP000617634">
    <property type="component" value="Unassembled WGS sequence"/>
</dbReference>
<name>A0A931HEB0_9SPHN</name>
<dbReference type="PROSITE" id="PS51318">
    <property type="entry name" value="TAT"/>
    <property type="match status" value="1"/>
</dbReference>
<reference evidence="1" key="1">
    <citation type="submission" date="2020-11" db="EMBL/GenBank/DDBJ databases">
        <title>Novosphingobium aureum sp. nov., a marine bacterium isolated from sediment of a salt flat.</title>
        <authorList>
            <person name="Yoo Y."/>
            <person name="Kim J.-J."/>
        </authorList>
    </citation>
    <scope>NUCLEOTIDE SEQUENCE</scope>
    <source>
        <strain evidence="1">YJ-S2-02</strain>
    </source>
</reference>
<dbReference type="RefSeq" id="WP_197164269.1">
    <property type="nucleotide sequence ID" value="NZ_JADZGI010000001.1"/>
</dbReference>
<dbReference type="Pfam" id="PF14871">
    <property type="entry name" value="GHL6"/>
    <property type="match status" value="1"/>
</dbReference>
<comment type="caution">
    <text evidence="1">The sequence shown here is derived from an EMBL/GenBank/DDBJ whole genome shotgun (WGS) entry which is preliminary data.</text>
</comment>
<dbReference type="Gene3D" id="3.20.20.80">
    <property type="entry name" value="Glycosidases"/>
    <property type="match status" value="1"/>
</dbReference>
<dbReference type="AlphaFoldDB" id="A0A931HEB0"/>